<dbReference type="Proteomes" id="UP000265520">
    <property type="component" value="Unassembled WGS sequence"/>
</dbReference>
<name>A0A392QIC4_9FABA</name>
<proteinExistence type="predicted"/>
<evidence type="ECO:0000313" key="2">
    <source>
        <dbReference type="EMBL" id="MCI24141.1"/>
    </source>
</evidence>
<feature type="compositionally biased region" description="Polar residues" evidence="1">
    <location>
        <begin position="65"/>
        <end position="81"/>
    </location>
</feature>
<reference evidence="2 3" key="1">
    <citation type="journal article" date="2018" name="Front. Plant Sci.">
        <title>Red Clover (Trifolium pratense) and Zigzag Clover (T. medium) - A Picture of Genomic Similarities and Differences.</title>
        <authorList>
            <person name="Dluhosova J."/>
            <person name="Istvanek J."/>
            <person name="Nedelnik J."/>
            <person name="Repkova J."/>
        </authorList>
    </citation>
    <scope>NUCLEOTIDE SEQUENCE [LARGE SCALE GENOMIC DNA]</scope>
    <source>
        <strain evidence="3">cv. 10/8</strain>
        <tissue evidence="2">Leaf</tissue>
    </source>
</reference>
<dbReference type="AlphaFoldDB" id="A0A392QIC4"/>
<feature type="region of interest" description="Disordered" evidence="1">
    <location>
        <begin position="55"/>
        <end position="81"/>
    </location>
</feature>
<comment type="caution">
    <text evidence="2">The sequence shown here is derived from an EMBL/GenBank/DDBJ whole genome shotgun (WGS) entry which is preliminary data.</text>
</comment>
<evidence type="ECO:0000313" key="3">
    <source>
        <dbReference type="Proteomes" id="UP000265520"/>
    </source>
</evidence>
<dbReference type="EMBL" id="LXQA010139759">
    <property type="protein sequence ID" value="MCI24141.1"/>
    <property type="molecule type" value="Genomic_DNA"/>
</dbReference>
<sequence length="111" mass="12642">MCYVVVHMACWALVVFENGNNLRNEEFSGKEARYRSTKLSNKVIAGSNKRRQFEVKVSKDKKLSQTHTTDNTNGRDGSTYNSVWETETKTVMTYQEDDSKLSESECAANMS</sequence>
<evidence type="ECO:0000256" key="1">
    <source>
        <dbReference type="SAM" id="MobiDB-lite"/>
    </source>
</evidence>
<keyword evidence="3" id="KW-1185">Reference proteome</keyword>
<protein>
    <submittedName>
        <fullName evidence="2">Uncharacterized protein</fullName>
    </submittedName>
</protein>
<organism evidence="2 3">
    <name type="scientific">Trifolium medium</name>
    <dbReference type="NCBI Taxonomy" id="97028"/>
    <lineage>
        <taxon>Eukaryota</taxon>
        <taxon>Viridiplantae</taxon>
        <taxon>Streptophyta</taxon>
        <taxon>Embryophyta</taxon>
        <taxon>Tracheophyta</taxon>
        <taxon>Spermatophyta</taxon>
        <taxon>Magnoliopsida</taxon>
        <taxon>eudicotyledons</taxon>
        <taxon>Gunneridae</taxon>
        <taxon>Pentapetalae</taxon>
        <taxon>rosids</taxon>
        <taxon>fabids</taxon>
        <taxon>Fabales</taxon>
        <taxon>Fabaceae</taxon>
        <taxon>Papilionoideae</taxon>
        <taxon>50 kb inversion clade</taxon>
        <taxon>NPAAA clade</taxon>
        <taxon>Hologalegina</taxon>
        <taxon>IRL clade</taxon>
        <taxon>Trifolieae</taxon>
        <taxon>Trifolium</taxon>
    </lineage>
</organism>
<accession>A0A392QIC4</accession>